<dbReference type="HOGENOM" id="CLU_2136622_0_0_1"/>
<keyword evidence="2" id="KW-1185">Reference proteome</keyword>
<sequence length="113" mass="12654">MQAIRVIVRGDDLDILVDLKESFWPVESNLHSMDFNDEYYGKIKDILESSFNKTNKPSVLVCHSYGCFNSAMFLNKTDAAFLKSKVLSIFTLGAPWGGSMQTIRALVGGDDRL</sequence>
<dbReference type="AlphaFoldDB" id="T1JWX9"/>
<dbReference type="InterPro" id="IPR029058">
    <property type="entry name" value="AB_hydrolase_fold"/>
</dbReference>
<dbReference type="SUPFAM" id="SSF53474">
    <property type="entry name" value="alpha/beta-Hydrolases"/>
    <property type="match status" value="1"/>
</dbReference>
<dbReference type="Proteomes" id="UP000015104">
    <property type="component" value="Unassembled WGS sequence"/>
</dbReference>
<proteinExistence type="predicted"/>
<dbReference type="InterPro" id="IPR003386">
    <property type="entry name" value="LACT/PDAT_acylTrfase"/>
</dbReference>
<dbReference type="EMBL" id="CAEY01000816">
    <property type="status" value="NOT_ANNOTATED_CDS"/>
    <property type="molecule type" value="Genomic_DNA"/>
</dbReference>
<organism evidence="1 2">
    <name type="scientific">Tetranychus urticae</name>
    <name type="common">Two-spotted spider mite</name>
    <dbReference type="NCBI Taxonomy" id="32264"/>
    <lineage>
        <taxon>Eukaryota</taxon>
        <taxon>Metazoa</taxon>
        <taxon>Ecdysozoa</taxon>
        <taxon>Arthropoda</taxon>
        <taxon>Chelicerata</taxon>
        <taxon>Arachnida</taxon>
        <taxon>Acari</taxon>
        <taxon>Acariformes</taxon>
        <taxon>Trombidiformes</taxon>
        <taxon>Prostigmata</taxon>
        <taxon>Eleutherengona</taxon>
        <taxon>Raphignathae</taxon>
        <taxon>Tetranychoidea</taxon>
        <taxon>Tetranychidae</taxon>
        <taxon>Tetranychus</taxon>
    </lineage>
</organism>
<reference evidence="1" key="2">
    <citation type="submission" date="2015-06" db="UniProtKB">
        <authorList>
            <consortium name="EnsemblMetazoa"/>
        </authorList>
    </citation>
    <scope>IDENTIFICATION</scope>
</reference>
<dbReference type="Pfam" id="PF02450">
    <property type="entry name" value="LCAT"/>
    <property type="match status" value="1"/>
</dbReference>
<protein>
    <submittedName>
        <fullName evidence="1">Uncharacterized protein</fullName>
    </submittedName>
</protein>
<dbReference type="GO" id="GO:0006629">
    <property type="term" value="P:lipid metabolic process"/>
    <property type="evidence" value="ECO:0007669"/>
    <property type="project" value="InterPro"/>
</dbReference>
<dbReference type="EnsemblMetazoa" id="tetur02g09910.1">
    <property type="protein sequence ID" value="tetur02g09910.1"/>
    <property type="gene ID" value="tetur02g09910"/>
</dbReference>
<dbReference type="GO" id="GO:0008374">
    <property type="term" value="F:O-acyltransferase activity"/>
    <property type="evidence" value="ECO:0007669"/>
    <property type="project" value="InterPro"/>
</dbReference>
<evidence type="ECO:0000313" key="2">
    <source>
        <dbReference type="Proteomes" id="UP000015104"/>
    </source>
</evidence>
<dbReference type="Gene3D" id="3.40.50.1820">
    <property type="entry name" value="alpha/beta hydrolase"/>
    <property type="match status" value="1"/>
</dbReference>
<name>T1JWX9_TETUR</name>
<evidence type="ECO:0000313" key="1">
    <source>
        <dbReference type="EnsemblMetazoa" id="tetur02g09910.1"/>
    </source>
</evidence>
<reference evidence="2" key="1">
    <citation type="submission" date="2011-08" db="EMBL/GenBank/DDBJ databases">
        <authorList>
            <person name="Rombauts S."/>
        </authorList>
    </citation>
    <scope>NUCLEOTIDE SEQUENCE</scope>
    <source>
        <strain evidence="2">London</strain>
    </source>
</reference>
<accession>T1JWX9</accession>